<dbReference type="EMBL" id="JBBPBN010000003">
    <property type="protein sequence ID" value="KAK9043264.1"/>
    <property type="molecule type" value="Genomic_DNA"/>
</dbReference>
<evidence type="ECO:0000313" key="4">
    <source>
        <dbReference type="Proteomes" id="UP001396334"/>
    </source>
</evidence>
<name>A0ABR2U1A9_9ROSI</name>
<reference evidence="3 4" key="1">
    <citation type="journal article" date="2024" name="G3 (Bethesda)">
        <title>Genome assembly of Hibiscus sabdariffa L. provides insights into metabolisms of medicinal natural products.</title>
        <authorList>
            <person name="Kim T."/>
        </authorList>
    </citation>
    <scope>NUCLEOTIDE SEQUENCE [LARGE SCALE GENOMIC DNA]</scope>
    <source>
        <strain evidence="3">TK-2024</strain>
        <tissue evidence="3">Old leaves</tissue>
    </source>
</reference>
<keyword evidence="4" id="KW-1185">Reference proteome</keyword>
<protein>
    <recommendedName>
        <fullName evidence="5">Secreted protein</fullName>
    </recommendedName>
</protein>
<evidence type="ECO:0000256" key="2">
    <source>
        <dbReference type="SAM" id="SignalP"/>
    </source>
</evidence>
<sequence length="170" mass="18143">MPFLLLVRFFIAAALDAASPVLAADPVTVDDEEDVLVHGGAIVVDIVSSDVLAVDTMGTVHVSDHDILGDENDVLVTHSSHLEIAFVKVASNFETIDEWFAEDDASTVLVVVEPPLQIPAKRSSGGADSSKLKRARSSTPTSKEMRTTKAGMSSSKNSMAVVDRQPRRGK</sequence>
<keyword evidence="2" id="KW-0732">Signal</keyword>
<comment type="caution">
    <text evidence="3">The sequence shown here is derived from an EMBL/GenBank/DDBJ whole genome shotgun (WGS) entry which is preliminary data.</text>
</comment>
<feature type="signal peptide" evidence="2">
    <location>
        <begin position="1"/>
        <end position="23"/>
    </location>
</feature>
<gene>
    <name evidence="3" type="ORF">V6N11_071611</name>
</gene>
<accession>A0ABR2U1A9</accession>
<evidence type="ECO:0000313" key="3">
    <source>
        <dbReference type="EMBL" id="KAK9043264.1"/>
    </source>
</evidence>
<feature type="chain" id="PRO_5046773565" description="Secreted protein" evidence="2">
    <location>
        <begin position="24"/>
        <end position="170"/>
    </location>
</feature>
<organism evidence="3 4">
    <name type="scientific">Hibiscus sabdariffa</name>
    <name type="common">roselle</name>
    <dbReference type="NCBI Taxonomy" id="183260"/>
    <lineage>
        <taxon>Eukaryota</taxon>
        <taxon>Viridiplantae</taxon>
        <taxon>Streptophyta</taxon>
        <taxon>Embryophyta</taxon>
        <taxon>Tracheophyta</taxon>
        <taxon>Spermatophyta</taxon>
        <taxon>Magnoliopsida</taxon>
        <taxon>eudicotyledons</taxon>
        <taxon>Gunneridae</taxon>
        <taxon>Pentapetalae</taxon>
        <taxon>rosids</taxon>
        <taxon>malvids</taxon>
        <taxon>Malvales</taxon>
        <taxon>Malvaceae</taxon>
        <taxon>Malvoideae</taxon>
        <taxon>Hibiscus</taxon>
    </lineage>
</organism>
<proteinExistence type="predicted"/>
<dbReference type="Proteomes" id="UP001396334">
    <property type="component" value="Unassembled WGS sequence"/>
</dbReference>
<evidence type="ECO:0000256" key="1">
    <source>
        <dbReference type="SAM" id="MobiDB-lite"/>
    </source>
</evidence>
<feature type="region of interest" description="Disordered" evidence="1">
    <location>
        <begin position="119"/>
        <end position="170"/>
    </location>
</feature>
<evidence type="ECO:0008006" key="5">
    <source>
        <dbReference type="Google" id="ProtNLM"/>
    </source>
</evidence>